<feature type="compositionally biased region" description="Low complexity" evidence="1">
    <location>
        <begin position="1093"/>
        <end position="1116"/>
    </location>
</feature>
<organism evidence="4 5">
    <name type="scientific">Hyaloperonospora brassicae</name>
    <name type="common">Brassica downy mildew</name>
    <name type="synonym">Peronospora brassicae</name>
    <dbReference type="NCBI Taxonomy" id="162125"/>
    <lineage>
        <taxon>Eukaryota</taxon>
        <taxon>Sar</taxon>
        <taxon>Stramenopiles</taxon>
        <taxon>Oomycota</taxon>
        <taxon>Peronosporomycetes</taxon>
        <taxon>Peronosporales</taxon>
        <taxon>Peronosporaceae</taxon>
        <taxon>Hyaloperonospora</taxon>
    </lineage>
</organism>
<dbReference type="Gene3D" id="2.60.40.150">
    <property type="entry name" value="C2 domain"/>
    <property type="match status" value="1"/>
</dbReference>
<sequence>MSARSSYSGSPRQLTVNQMNQLSIRSLEELNQLSQATREFGEVYAGSSPRRDATARRSPQFLQRVFDPLEKTRRDEERLFLVRLSGIQCRNLQGGRFSGKSDPYVEFHWDSDRPVDVSASSASQRKERLSSCATADATRVPPFATPVIKADLNPNYKGVLITFEYKATLRALASKFLTVKVFASKLFQADQLIGQTHVDLWSIATGPVHHDHHLTGCENGRVVFNCYMEQCSEWDISVSDVGVMMPAIANELDRPEGHDFQEDASLPLKKFGVSYKCTIGINEKFYMGNTLKHAVKREIGEIDEVSFQALARLAVLSSRVSRPNTQSKSDAGADDEVAADLLVAQDPIGVGWTTSSDYLPPIKRYSTFDELMSATLTLEVRQLLVGRGQMSTDADEEFVGLLDKYKSDTLATSSTDIQFDEEIKNTILFGQTWLSLEKIFEDAFQERIKKKHDADSGDETNGLGYPDQFVTSKFEHSLTLKGHQVGVIYGTILFKRIPDVRQLRCGVNSENGISSSSAVIIGAAAAGPKKNLRRSKVVIPIEAQRVLEKTQDLVELMANRQKDDQEAKVRKATKILKMLQVSHKASMLSWVYVSAKALEETKNILLRLWQFLLENIRVRHYTLRNVFYELLFYLVKRAELSDLPLLGFDTTMVTTLLGIKHTHKVSKKDLEFALKLRAMLVETKFCVLQTVSVRGVMNNNLMFFVARMLSVLCFRLPSFGVEIYQLWSESYNEPVPELAAEFRMNAVADLFAMDGLEAHLDWRRFHKAVFDEYGEKVLRHQEEEAEDKYEITSEAWKSRFRRLVGEANTLNILLVDQWLWYVLDTLAVLNRKIGWVHLPGYTQVLMVFFLELKTQKSGWLPPTLYKLSCTMLSNSSLINPMTKFLLSSTSVHDVSAVIGTVELLGVWMYMIRSWRVRLSSYCLSHLENNDRWNFHQDDQYSIPAGDEVSLLPPSFDFRFLCAALRILLDSEHTQVVLTTLELLYNCWDCFPERHAEKLRIELLRSFIRLFLHWHREVRSFFHTLIAFRAMKPHGWTQKGASFVDTPPHSRRQIDAVAADFNQSLGTEEPSDTVRRSRSSSASNLADSGHKRLSSSSPRSSPRSGSNLSITISSPSSRGFGSGHSTPTSDYKSGDSFQLDRPKGRSASEDGLNRSESLQPKMDSNIQLKFNRLLESVYVAAKTYIERQSENGNLLRKQTMQATWKKKGVLLKQGAIYKTTWESKYFSLQNNKLGYADTEQGPIKREMNVIGSVVSEVSNQLDHSQGTRAVLFYCFSVDSGYQKFVLCAPSFEEQREWMEVLAQNATAETAVRRDNETLSQVDVAEVSDQLESLTGKHTAADNVPESLLPYSVLAVKEWLNFRVAAMEIESKLAAGQPFHMPVLLSKSSLYADDD</sequence>
<protein>
    <recommendedName>
        <fullName evidence="6">PH domain-containing protein</fullName>
    </recommendedName>
</protein>
<dbReference type="Pfam" id="PF00169">
    <property type="entry name" value="PH"/>
    <property type="match status" value="1"/>
</dbReference>
<dbReference type="SUPFAM" id="SSF50729">
    <property type="entry name" value="PH domain-like"/>
    <property type="match status" value="1"/>
</dbReference>
<comment type="caution">
    <text evidence="4">The sequence shown here is derived from an EMBL/GenBank/DDBJ whole genome shotgun (WGS) entry which is preliminary data.</text>
</comment>
<gene>
    <name evidence="4" type="ORF">HBR001_LOCUS2700</name>
</gene>
<dbReference type="PROSITE" id="PS50004">
    <property type="entry name" value="C2"/>
    <property type="match status" value="1"/>
</dbReference>
<dbReference type="Pfam" id="PF08578">
    <property type="entry name" value="DUF1765"/>
    <property type="match status" value="1"/>
</dbReference>
<dbReference type="SUPFAM" id="SSF49562">
    <property type="entry name" value="C2 domain (Calcium/lipid-binding domain, CaLB)"/>
    <property type="match status" value="1"/>
</dbReference>
<reference evidence="4" key="1">
    <citation type="submission" date="2022-12" db="EMBL/GenBank/DDBJ databases">
        <authorList>
            <person name="Webb A."/>
        </authorList>
    </citation>
    <scope>NUCLEOTIDE SEQUENCE</scope>
    <source>
        <strain evidence="4">Hp1</strain>
    </source>
</reference>
<dbReference type="InterPro" id="IPR013887">
    <property type="entry name" value="UPF0592"/>
</dbReference>
<dbReference type="CDD" id="cd00030">
    <property type="entry name" value="C2"/>
    <property type="match status" value="1"/>
</dbReference>
<feature type="compositionally biased region" description="Basic and acidic residues" evidence="1">
    <location>
        <begin position="1137"/>
        <end position="1152"/>
    </location>
</feature>
<dbReference type="InterPro" id="IPR011993">
    <property type="entry name" value="PH-like_dom_sf"/>
</dbReference>
<dbReference type="SMART" id="SM00233">
    <property type="entry name" value="PH"/>
    <property type="match status" value="1"/>
</dbReference>
<keyword evidence="5" id="KW-1185">Reference proteome</keyword>
<evidence type="ECO:0008006" key="6">
    <source>
        <dbReference type="Google" id="ProtNLM"/>
    </source>
</evidence>
<evidence type="ECO:0000256" key="1">
    <source>
        <dbReference type="SAM" id="MobiDB-lite"/>
    </source>
</evidence>
<accession>A0AAV0TGZ4</accession>
<dbReference type="PROSITE" id="PS50003">
    <property type="entry name" value="PH_DOMAIN"/>
    <property type="match status" value="1"/>
</dbReference>
<feature type="domain" description="PH" evidence="2">
    <location>
        <begin position="1202"/>
        <end position="1305"/>
    </location>
</feature>
<dbReference type="InterPro" id="IPR001849">
    <property type="entry name" value="PH_domain"/>
</dbReference>
<name>A0AAV0TGZ4_HYABA</name>
<evidence type="ECO:0000259" key="3">
    <source>
        <dbReference type="PROSITE" id="PS50004"/>
    </source>
</evidence>
<dbReference type="Proteomes" id="UP001162031">
    <property type="component" value="Unassembled WGS sequence"/>
</dbReference>
<dbReference type="Gene3D" id="2.30.29.30">
    <property type="entry name" value="Pleckstrin-homology domain (PH domain)/Phosphotyrosine-binding domain (PTB)"/>
    <property type="match status" value="1"/>
</dbReference>
<evidence type="ECO:0000259" key="2">
    <source>
        <dbReference type="PROSITE" id="PS50003"/>
    </source>
</evidence>
<dbReference type="SMART" id="SM00239">
    <property type="entry name" value="C2"/>
    <property type="match status" value="1"/>
</dbReference>
<evidence type="ECO:0000313" key="5">
    <source>
        <dbReference type="Proteomes" id="UP001162031"/>
    </source>
</evidence>
<feature type="region of interest" description="Disordered" evidence="1">
    <location>
        <begin position="1064"/>
        <end position="1159"/>
    </location>
</feature>
<dbReference type="Pfam" id="PF00168">
    <property type="entry name" value="C2"/>
    <property type="match status" value="1"/>
</dbReference>
<dbReference type="EMBL" id="CANTFL010000389">
    <property type="protein sequence ID" value="CAI5721754.1"/>
    <property type="molecule type" value="Genomic_DNA"/>
</dbReference>
<dbReference type="PANTHER" id="PTHR35397:SF1">
    <property type="entry name" value="ARMADILLO-LIKE HELICAL DOMAIN-CONTAINING PROTEIN"/>
    <property type="match status" value="1"/>
</dbReference>
<feature type="domain" description="C2" evidence="3">
    <location>
        <begin position="58"/>
        <end position="213"/>
    </location>
</feature>
<dbReference type="PANTHER" id="PTHR35397">
    <property type="entry name" value="C2 DOMAIN-CONTAINING PROTEIN-RELATED"/>
    <property type="match status" value="1"/>
</dbReference>
<dbReference type="InterPro" id="IPR000008">
    <property type="entry name" value="C2_dom"/>
</dbReference>
<dbReference type="InterPro" id="IPR035892">
    <property type="entry name" value="C2_domain_sf"/>
</dbReference>
<proteinExistence type="predicted"/>
<evidence type="ECO:0000313" key="4">
    <source>
        <dbReference type="EMBL" id="CAI5721754.1"/>
    </source>
</evidence>